<dbReference type="EC" id="2.7.7.6" evidence="1"/>
<dbReference type="InterPro" id="IPR045867">
    <property type="entry name" value="DNA-dir_RpoC_beta_prime"/>
</dbReference>
<evidence type="ECO:0000256" key="5">
    <source>
        <dbReference type="ARBA" id="ARBA00023163"/>
    </source>
</evidence>
<organism evidence="8">
    <name type="scientific">viral metagenome</name>
    <dbReference type="NCBI Taxonomy" id="1070528"/>
    <lineage>
        <taxon>unclassified sequences</taxon>
        <taxon>metagenomes</taxon>
        <taxon>organismal metagenomes</taxon>
    </lineage>
</organism>
<dbReference type="PANTHER" id="PTHR19376:SF32">
    <property type="entry name" value="DNA-DIRECTED RNA POLYMERASE III SUBUNIT RPC1"/>
    <property type="match status" value="1"/>
</dbReference>
<feature type="domain" description="RNA polymerase N-terminal" evidence="7">
    <location>
        <begin position="290"/>
        <end position="544"/>
    </location>
</feature>
<dbReference type="Pfam" id="PF00623">
    <property type="entry name" value="RNA_pol_Rpb1_2"/>
    <property type="match status" value="1"/>
</dbReference>
<dbReference type="InterPro" id="IPR007080">
    <property type="entry name" value="RNA_pol_Rpb1_1"/>
</dbReference>
<dbReference type="PANTHER" id="PTHR19376">
    <property type="entry name" value="DNA-DIRECTED RNA POLYMERASE"/>
    <property type="match status" value="1"/>
</dbReference>
<reference evidence="8" key="1">
    <citation type="journal article" date="2020" name="Nature">
        <title>Giant virus diversity and host interactions through global metagenomics.</title>
        <authorList>
            <person name="Schulz F."/>
            <person name="Roux S."/>
            <person name="Paez-Espino D."/>
            <person name="Jungbluth S."/>
            <person name="Walsh D.A."/>
            <person name="Denef V.J."/>
            <person name="McMahon K.D."/>
            <person name="Konstantinidis K.T."/>
            <person name="Eloe-Fadrosh E.A."/>
            <person name="Kyrpides N.C."/>
            <person name="Woyke T."/>
        </authorList>
    </citation>
    <scope>NUCLEOTIDE SEQUENCE</scope>
    <source>
        <strain evidence="8">GVMAG-M-3300025572-1</strain>
    </source>
</reference>
<dbReference type="SUPFAM" id="SSF64484">
    <property type="entry name" value="beta and beta-prime subunits of DNA dependent RNA-polymerase"/>
    <property type="match status" value="1"/>
</dbReference>
<keyword evidence="5" id="KW-0804">Transcription</keyword>
<dbReference type="GO" id="GO:0003677">
    <property type="term" value="F:DNA binding"/>
    <property type="evidence" value="ECO:0007669"/>
    <property type="project" value="InterPro"/>
</dbReference>
<name>A0A6C0IWG3_9ZZZZ</name>
<dbReference type="EMBL" id="MN740283">
    <property type="protein sequence ID" value="QHT97641.1"/>
    <property type="molecule type" value="Genomic_DNA"/>
</dbReference>
<evidence type="ECO:0000256" key="1">
    <source>
        <dbReference type="ARBA" id="ARBA00012418"/>
    </source>
</evidence>
<protein>
    <recommendedName>
        <fullName evidence="1">DNA-directed RNA polymerase</fullName>
        <ecNumber evidence="1">2.7.7.6</ecNumber>
    </recommendedName>
</protein>
<dbReference type="Gene3D" id="3.30.1490.180">
    <property type="entry name" value="RNA polymerase ii"/>
    <property type="match status" value="1"/>
</dbReference>
<keyword evidence="3" id="KW-0808">Transferase</keyword>
<dbReference type="InterPro" id="IPR006592">
    <property type="entry name" value="RNA_pol_N"/>
</dbReference>
<dbReference type="GO" id="GO:0003899">
    <property type="term" value="F:DNA-directed RNA polymerase activity"/>
    <property type="evidence" value="ECO:0007669"/>
    <property type="project" value="UniProtKB-EC"/>
</dbReference>
<evidence type="ECO:0000256" key="2">
    <source>
        <dbReference type="ARBA" id="ARBA00022478"/>
    </source>
</evidence>
<sequence length="545" mass="61170">MATRPTGSLEVRGVTQRYAQTAIPGQTEPVGVATLTIPMPPPDGPASGNPGQTRPTTQTAHQQQKLRARARLREQSLILSEIDRVEFKLYSTSEIDDIAVVVVNNPESHGPGSVRDLRMGPHNESQLCDTCSNDIRGCPGHYGRINIPRLMHPLAVNTIILVLSCVCNSCGGLLVSREEIERAGINRLREEKRLQAIKNLIKTPKCRRFEGVPGVRQCDPQPEYKSYRDYAKDKTEYRLPYTYPGKAKGTVFFRAPDVPYDSPENSIYKILNAISDEDAAILGFTDTHPRNMIIERLVVIPYCARPDLYQGDKLWPDDLTSMYQDIVKKVRAYNDAGNNEALRETELREINFRITRLMKNDGKYTQGGVKVYVDVKKRIQGKTAIVRANIMGKRVNFAGRTVVGPGAYLRVDEVGIPRLMATKLTRPIRVTDYNKEELQAKYDNNKVMHITMHGGPLAGQRAMVNDTFRQKFPDYQLNVGDIVERMLEDGDLVLINRQPTLHKQNILACYAKIIDDRVVRINLSVTTPLNADFDGGQGQLPLVSC</sequence>
<accession>A0A6C0IWG3</accession>
<dbReference type="GO" id="GO:0006351">
    <property type="term" value="P:DNA-templated transcription"/>
    <property type="evidence" value="ECO:0007669"/>
    <property type="project" value="InterPro"/>
</dbReference>
<evidence type="ECO:0000256" key="3">
    <source>
        <dbReference type="ARBA" id="ARBA00022679"/>
    </source>
</evidence>
<dbReference type="GO" id="GO:0000428">
    <property type="term" value="C:DNA-directed RNA polymerase complex"/>
    <property type="evidence" value="ECO:0007669"/>
    <property type="project" value="UniProtKB-KW"/>
</dbReference>
<dbReference type="InterPro" id="IPR044893">
    <property type="entry name" value="RNA_pol_Rpb1_clamp_domain"/>
</dbReference>
<evidence type="ECO:0000256" key="4">
    <source>
        <dbReference type="ARBA" id="ARBA00022695"/>
    </source>
</evidence>
<dbReference type="Pfam" id="PF04997">
    <property type="entry name" value="RNA_pol_Rpb1_1"/>
    <property type="match status" value="1"/>
</dbReference>
<dbReference type="Gene3D" id="2.40.40.20">
    <property type="match status" value="1"/>
</dbReference>
<feature type="region of interest" description="Disordered" evidence="6">
    <location>
        <begin position="19"/>
        <end position="60"/>
    </location>
</feature>
<evidence type="ECO:0000256" key="6">
    <source>
        <dbReference type="SAM" id="MobiDB-lite"/>
    </source>
</evidence>
<feature type="compositionally biased region" description="Polar residues" evidence="6">
    <location>
        <begin position="49"/>
        <end position="60"/>
    </location>
</feature>
<keyword evidence="2" id="KW-0240">DNA-directed RNA polymerase</keyword>
<keyword evidence="4" id="KW-0548">Nucleotidyltransferase</keyword>
<evidence type="ECO:0000259" key="7">
    <source>
        <dbReference type="SMART" id="SM00663"/>
    </source>
</evidence>
<dbReference type="AlphaFoldDB" id="A0A6C0IWG3"/>
<dbReference type="InterPro" id="IPR000722">
    <property type="entry name" value="RNA_pol_asu"/>
</dbReference>
<dbReference type="Gene3D" id="4.10.860.120">
    <property type="entry name" value="RNA polymerase II, clamp domain"/>
    <property type="match status" value="1"/>
</dbReference>
<dbReference type="SMART" id="SM00663">
    <property type="entry name" value="RPOLA_N"/>
    <property type="match status" value="1"/>
</dbReference>
<evidence type="ECO:0000313" key="8">
    <source>
        <dbReference type="EMBL" id="QHT97641.1"/>
    </source>
</evidence>
<proteinExistence type="predicted"/>